<keyword evidence="3" id="KW-1185">Reference proteome</keyword>
<evidence type="ECO:0000313" key="3">
    <source>
        <dbReference type="Proteomes" id="UP000789524"/>
    </source>
</evidence>
<reference evidence="2" key="1">
    <citation type="submission" date="2021-09" db="EMBL/GenBank/DDBJ databases">
        <authorList>
            <person name="Martin H S."/>
        </authorList>
    </citation>
    <scope>NUCLEOTIDE SEQUENCE</scope>
</reference>
<feature type="signal peptide" evidence="1">
    <location>
        <begin position="1"/>
        <end position="22"/>
    </location>
</feature>
<dbReference type="EMBL" id="CAKASE010000051">
    <property type="protein sequence ID" value="CAG9564761.1"/>
    <property type="molecule type" value="Genomic_DNA"/>
</dbReference>
<dbReference type="OrthoDB" id="7492195at2759"/>
<gene>
    <name evidence="2" type="ORF">DCHRY22_LOCUS5707</name>
</gene>
<sequence>MALAKLAFVFLTALIAVNLIFAEEEELSQFEGQRFARSAEESGDSQGRLFGNRFTSCNYTATPGSTCQGCFTAVRCLPSNVGIVRSCRGFLPYCNGGRCSFIAATNCSSSG</sequence>
<organism evidence="2 3">
    <name type="scientific">Danaus chrysippus</name>
    <name type="common">African queen</name>
    <dbReference type="NCBI Taxonomy" id="151541"/>
    <lineage>
        <taxon>Eukaryota</taxon>
        <taxon>Metazoa</taxon>
        <taxon>Ecdysozoa</taxon>
        <taxon>Arthropoda</taxon>
        <taxon>Hexapoda</taxon>
        <taxon>Insecta</taxon>
        <taxon>Pterygota</taxon>
        <taxon>Neoptera</taxon>
        <taxon>Endopterygota</taxon>
        <taxon>Lepidoptera</taxon>
        <taxon>Glossata</taxon>
        <taxon>Ditrysia</taxon>
        <taxon>Papilionoidea</taxon>
        <taxon>Nymphalidae</taxon>
        <taxon>Danainae</taxon>
        <taxon>Danaini</taxon>
        <taxon>Danaina</taxon>
        <taxon>Danaus</taxon>
        <taxon>Anosia</taxon>
    </lineage>
</organism>
<keyword evidence="1" id="KW-0732">Signal</keyword>
<proteinExistence type="predicted"/>
<dbReference type="Proteomes" id="UP000789524">
    <property type="component" value="Unassembled WGS sequence"/>
</dbReference>
<evidence type="ECO:0000313" key="2">
    <source>
        <dbReference type="EMBL" id="CAG9564761.1"/>
    </source>
</evidence>
<feature type="chain" id="PRO_5035285629" evidence="1">
    <location>
        <begin position="23"/>
        <end position="111"/>
    </location>
</feature>
<accession>A0A8J2QKU2</accession>
<dbReference type="AlphaFoldDB" id="A0A8J2QKU2"/>
<comment type="caution">
    <text evidence="2">The sequence shown here is derived from an EMBL/GenBank/DDBJ whole genome shotgun (WGS) entry which is preliminary data.</text>
</comment>
<evidence type="ECO:0000256" key="1">
    <source>
        <dbReference type="SAM" id="SignalP"/>
    </source>
</evidence>
<name>A0A8J2QKU2_9NEOP</name>
<protein>
    <submittedName>
        <fullName evidence="2">(African queen) hypothetical protein</fullName>
    </submittedName>
</protein>